<feature type="transmembrane region" description="Helical" evidence="2">
    <location>
        <begin position="184"/>
        <end position="207"/>
    </location>
</feature>
<keyword evidence="2" id="KW-1133">Transmembrane helix</keyword>
<feature type="transmembrane region" description="Helical" evidence="2">
    <location>
        <begin position="112"/>
        <end position="133"/>
    </location>
</feature>
<feature type="transmembrane region" description="Helical" evidence="2">
    <location>
        <begin position="267"/>
        <end position="284"/>
    </location>
</feature>
<keyword evidence="2" id="KW-0472">Membrane</keyword>
<feature type="transmembrane region" description="Helical" evidence="2">
    <location>
        <begin position="145"/>
        <end position="172"/>
    </location>
</feature>
<evidence type="ECO:0000256" key="1">
    <source>
        <dbReference type="SAM" id="MobiDB-lite"/>
    </source>
</evidence>
<feature type="transmembrane region" description="Helical" evidence="2">
    <location>
        <begin position="69"/>
        <end position="92"/>
    </location>
</feature>
<gene>
    <name evidence="3" type="ORF">B0I36DRAFT_435217</name>
</gene>
<dbReference type="GeneID" id="70192298"/>
<sequence>MSWSTQLRMPNFGPAIPLDPLTTQTPNMFNISVMVAAGLEGLIGVLSVCFAIASFIYVKTHSDEARKGLWWLSFAYLFLAIGWLAMYLATSVEHWRLYLPGPDIIPLHVGQFFLRLTNIVLLMMLVKIAYGLLYSWHQATPGHRVMLHCLHGVSVLLALVAAAACGGSTAYYWDMLVDPRLAVFHYLAIGCDGALFILMTATFIWCIRVLLVGKKKVKAYNRRIPDLLVASAAFAWASSLWGAAFAVNFNLFIKTLELLHFILPNAAFLYLDFVAMLLIFVAGVKKRGGLHSIGGGHHDDGSPPRKFKLGGGTSYQGVAQHGVEDHQEGYYSEDQPLRHAEQDVGMSQAVGYNQGHHKSAPIHHIVPARRSSEHARHSSYHDEPRHHNGGPVTAASPTPRNGFYDTPLDEPSHHEREREKKDPSVAHCELV</sequence>
<feature type="transmembrane region" description="Helical" evidence="2">
    <location>
        <begin position="227"/>
        <end position="247"/>
    </location>
</feature>
<feature type="region of interest" description="Disordered" evidence="1">
    <location>
        <begin position="369"/>
        <end position="431"/>
    </location>
</feature>
<dbReference type="EMBL" id="JAGTJQ010000010">
    <property type="protein sequence ID" value="KAH7021387.1"/>
    <property type="molecule type" value="Genomic_DNA"/>
</dbReference>
<dbReference type="RefSeq" id="XP_046007588.1">
    <property type="nucleotide sequence ID" value="XM_046162752.1"/>
</dbReference>
<comment type="caution">
    <text evidence="3">The sequence shown here is derived from an EMBL/GenBank/DDBJ whole genome shotgun (WGS) entry which is preliminary data.</text>
</comment>
<evidence type="ECO:0000256" key="2">
    <source>
        <dbReference type="SAM" id="Phobius"/>
    </source>
</evidence>
<keyword evidence="4" id="KW-1185">Reference proteome</keyword>
<keyword evidence="2" id="KW-0812">Transmembrane</keyword>
<proteinExistence type="predicted"/>
<protein>
    <submittedName>
        <fullName evidence="3">Uncharacterized protein</fullName>
    </submittedName>
</protein>
<feature type="compositionally biased region" description="Basic and acidic residues" evidence="1">
    <location>
        <begin position="410"/>
        <end position="431"/>
    </location>
</feature>
<feature type="transmembrane region" description="Helical" evidence="2">
    <location>
        <begin position="31"/>
        <end position="57"/>
    </location>
</feature>
<evidence type="ECO:0000313" key="3">
    <source>
        <dbReference type="EMBL" id="KAH7021387.1"/>
    </source>
</evidence>
<reference evidence="3" key="1">
    <citation type="journal article" date="2021" name="Nat. Commun.">
        <title>Genetic determinants of endophytism in the Arabidopsis root mycobiome.</title>
        <authorList>
            <person name="Mesny F."/>
            <person name="Miyauchi S."/>
            <person name="Thiergart T."/>
            <person name="Pickel B."/>
            <person name="Atanasova L."/>
            <person name="Karlsson M."/>
            <person name="Huettel B."/>
            <person name="Barry K.W."/>
            <person name="Haridas S."/>
            <person name="Chen C."/>
            <person name="Bauer D."/>
            <person name="Andreopoulos W."/>
            <person name="Pangilinan J."/>
            <person name="LaButti K."/>
            <person name="Riley R."/>
            <person name="Lipzen A."/>
            <person name="Clum A."/>
            <person name="Drula E."/>
            <person name="Henrissat B."/>
            <person name="Kohler A."/>
            <person name="Grigoriev I.V."/>
            <person name="Martin F.M."/>
            <person name="Hacquard S."/>
        </authorList>
    </citation>
    <scope>NUCLEOTIDE SEQUENCE</scope>
    <source>
        <strain evidence="3">MPI-CAGE-CH-0230</strain>
    </source>
</reference>
<dbReference type="Proteomes" id="UP000756346">
    <property type="component" value="Unassembled WGS sequence"/>
</dbReference>
<organism evidence="3 4">
    <name type="scientific">Microdochium trichocladiopsis</name>
    <dbReference type="NCBI Taxonomy" id="1682393"/>
    <lineage>
        <taxon>Eukaryota</taxon>
        <taxon>Fungi</taxon>
        <taxon>Dikarya</taxon>
        <taxon>Ascomycota</taxon>
        <taxon>Pezizomycotina</taxon>
        <taxon>Sordariomycetes</taxon>
        <taxon>Xylariomycetidae</taxon>
        <taxon>Xylariales</taxon>
        <taxon>Microdochiaceae</taxon>
        <taxon>Microdochium</taxon>
    </lineage>
</organism>
<evidence type="ECO:0000313" key="4">
    <source>
        <dbReference type="Proteomes" id="UP000756346"/>
    </source>
</evidence>
<feature type="compositionally biased region" description="Basic and acidic residues" evidence="1">
    <location>
        <begin position="370"/>
        <end position="386"/>
    </location>
</feature>
<dbReference type="AlphaFoldDB" id="A0A9P9BL69"/>
<name>A0A9P9BL69_9PEZI</name>
<accession>A0A9P9BL69</accession>